<accession>A0A8H3TWT2</accession>
<dbReference type="InterPro" id="IPR036938">
    <property type="entry name" value="PAP2/HPO_sf"/>
</dbReference>
<evidence type="ECO:0000256" key="1">
    <source>
        <dbReference type="SAM" id="Phobius"/>
    </source>
</evidence>
<keyword evidence="1" id="KW-0472">Membrane</keyword>
<dbReference type="GO" id="GO:0042392">
    <property type="term" value="F:sphingosine-1-phosphate phosphatase activity"/>
    <property type="evidence" value="ECO:0007669"/>
    <property type="project" value="TreeGrafter"/>
</dbReference>
<dbReference type="Gene3D" id="1.20.144.10">
    <property type="entry name" value="Phosphatidic acid phosphatase type 2/haloperoxidase"/>
    <property type="match status" value="1"/>
</dbReference>
<organism evidence="3 4">
    <name type="scientific">Naganishia liquefaciens</name>
    <dbReference type="NCBI Taxonomy" id="104408"/>
    <lineage>
        <taxon>Eukaryota</taxon>
        <taxon>Fungi</taxon>
        <taxon>Dikarya</taxon>
        <taxon>Basidiomycota</taxon>
        <taxon>Agaricomycotina</taxon>
        <taxon>Tremellomycetes</taxon>
        <taxon>Filobasidiales</taxon>
        <taxon>Filobasidiaceae</taxon>
        <taxon>Naganishia</taxon>
    </lineage>
</organism>
<evidence type="ECO:0000259" key="2">
    <source>
        <dbReference type="SMART" id="SM00014"/>
    </source>
</evidence>
<dbReference type="Pfam" id="PF01569">
    <property type="entry name" value="PAP2"/>
    <property type="match status" value="1"/>
</dbReference>
<name>A0A8H3TWT2_9TREE</name>
<feature type="domain" description="Phosphatidic acid phosphatase type 2/haloperoxidase" evidence="2">
    <location>
        <begin position="31"/>
        <end position="168"/>
    </location>
</feature>
<dbReference type="SMART" id="SM00014">
    <property type="entry name" value="acidPPc"/>
    <property type="match status" value="1"/>
</dbReference>
<dbReference type="PANTHER" id="PTHR14969:SF13">
    <property type="entry name" value="AT30094P"/>
    <property type="match status" value="1"/>
</dbReference>
<dbReference type="AlphaFoldDB" id="A0A8H3TWT2"/>
<sequence>MDSVYWFLDQTHIVVTGITGITFLYTRSAHVAFFIVGGVACNTFAKLSKKIIRQDRPYTAVKDATSGVPVLKTSAEGSSRHPRKVKKTYGMPSTHSTSIAFFMTYIALSLPPFQRSLTNSAIVDMLMLLGTLAWGVAIMWSRIYLGYHTWQQVAVGGAIGFCGGALWRFLWNAVVLPRSLESPLQQIVDQGFAILGC</sequence>
<comment type="caution">
    <text evidence="3">The sequence shown here is derived from an EMBL/GenBank/DDBJ whole genome shotgun (WGS) entry which is preliminary data.</text>
</comment>
<reference evidence="3" key="1">
    <citation type="submission" date="2020-07" db="EMBL/GenBank/DDBJ databases">
        <title>Draft Genome Sequence of a Deep-Sea Yeast, Naganishia (Cryptococcus) liquefaciens strain N6.</title>
        <authorList>
            <person name="Han Y.W."/>
            <person name="Kajitani R."/>
            <person name="Morimoto H."/>
            <person name="Parhat M."/>
            <person name="Tsubouchi H."/>
            <person name="Bakenova O."/>
            <person name="Ogata M."/>
            <person name="Argunhan B."/>
            <person name="Aoki R."/>
            <person name="Kajiwara S."/>
            <person name="Itoh T."/>
            <person name="Iwasaki H."/>
        </authorList>
    </citation>
    <scope>NUCLEOTIDE SEQUENCE</scope>
    <source>
        <strain evidence="3">N6</strain>
    </source>
</reference>
<feature type="transmembrane region" description="Helical" evidence="1">
    <location>
        <begin position="120"/>
        <end position="141"/>
    </location>
</feature>
<protein>
    <recommendedName>
        <fullName evidence="2">Phosphatidic acid phosphatase type 2/haloperoxidase domain-containing protein</fullName>
    </recommendedName>
</protein>
<feature type="transmembrane region" description="Helical" evidence="1">
    <location>
        <begin position="89"/>
        <end position="108"/>
    </location>
</feature>
<proteinExistence type="predicted"/>
<gene>
    <name evidence="3" type="ORF">NliqN6_4632</name>
</gene>
<dbReference type="EMBL" id="BLZA01000030">
    <property type="protein sequence ID" value="GHJ88230.1"/>
    <property type="molecule type" value="Genomic_DNA"/>
</dbReference>
<dbReference type="Proteomes" id="UP000620104">
    <property type="component" value="Unassembled WGS sequence"/>
</dbReference>
<keyword evidence="4" id="KW-1185">Reference proteome</keyword>
<dbReference type="PANTHER" id="PTHR14969">
    <property type="entry name" value="SPHINGOSINE-1-PHOSPHATE PHOSPHOHYDROLASE"/>
    <property type="match status" value="1"/>
</dbReference>
<dbReference type="OrthoDB" id="302705at2759"/>
<evidence type="ECO:0000313" key="4">
    <source>
        <dbReference type="Proteomes" id="UP000620104"/>
    </source>
</evidence>
<dbReference type="InterPro" id="IPR000326">
    <property type="entry name" value="PAP2/HPO"/>
</dbReference>
<evidence type="ECO:0000313" key="3">
    <source>
        <dbReference type="EMBL" id="GHJ88230.1"/>
    </source>
</evidence>
<keyword evidence="1" id="KW-0812">Transmembrane</keyword>
<feature type="transmembrane region" description="Helical" evidence="1">
    <location>
        <begin position="153"/>
        <end position="171"/>
    </location>
</feature>
<keyword evidence="1" id="KW-1133">Transmembrane helix</keyword>
<dbReference type="SUPFAM" id="SSF48317">
    <property type="entry name" value="Acid phosphatase/Vanadium-dependent haloperoxidase"/>
    <property type="match status" value="1"/>
</dbReference>